<evidence type="ECO:0000259" key="4">
    <source>
        <dbReference type="PROSITE" id="PS50056"/>
    </source>
</evidence>
<feature type="domain" description="Tyrosine-protein phosphatase" evidence="3">
    <location>
        <begin position="206"/>
        <end position="461"/>
    </location>
</feature>
<feature type="compositionally biased region" description="Polar residues" evidence="1">
    <location>
        <begin position="1"/>
        <end position="10"/>
    </location>
</feature>
<gene>
    <name evidence="5" type="ORF">pdam_00022323</name>
</gene>
<dbReference type="Proteomes" id="UP000275408">
    <property type="component" value="Unassembled WGS sequence"/>
</dbReference>
<dbReference type="SUPFAM" id="SSF52799">
    <property type="entry name" value="(Phosphotyrosine protein) phosphatases II"/>
    <property type="match status" value="2"/>
</dbReference>
<dbReference type="PANTHER" id="PTHR19134:SF531">
    <property type="entry name" value="TYROSINE-PROTEIN PHOSPHATASE LAR"/>
    <property type="match status" value="1"/>
</dbReference>
<keyword evidence="2" id="KW-0472">Membrane</keyword>
<reference evidence="5 6" key="1">
    <citation type="journal article" date="2018" name="Sci. Rep.">
        <title>Comparative analysis of the Pocillopora damicornis genome highlights role of immune system in coral evolution.</title>
        <authorList>
            <person name="Cunning R."/>
            <person name="Bay R.A."/>
            <person name="Gillette P."/>
            <person name="Baker A.C."/>
            <person name="Traylor-Knowles N."/>
        </authorList>
    </citation>
    <scope>NUCLEOTIDE SEQUENCE [LARGE SCALE GENOMIC DNA]</scope>
    <source>
        <strain evidence="5">RSMAS</strain>
        <tissue evidence="5">Whole animal</tissue>
    </source>
</reference>
<accession>A0A3M6TZ57</accession>
<feature type="transmembrane region" description="Helical" evidence="2">
    <location>
        <begin position="115"/>
        <end position="138"/>
    </location>
</feature>
<evidence type="ECO:0000313" key="5">
    <source>
        <dbReference type="EMBL" id="RMX46564.1"/>
    </source>
</evidence>
<feature type="domain" description="Tyrosine specific protein phosphatases" evidence="4">
    <location>
        <begin position="378"/>
        <end position="452"/>
    </location>
</feature>
<dbReference type="InterPro" id="IPR016130">
    <property type="entry name" value="Tyr_Pase_AS"/>
</dbReference>
<protein>
    <recommendedName>
        <fullName evidence="7">Protein-tyrosine-phosphatase</fullName>
    </recommendedName>
</protein>
<dbReference type="EMBL" id="RCHS01002672">
    <property type="protein sequence ID" value="RMX46564.1"/>
    <property type="molecule type" value="Genomic_DNA"/>
</dbReference>
<dbReference type="OrthoDB" id="10253954at2759"/>
<proteinExistence type="predicted"/>
<evidence type="ECO:0008006" key="7">
    <source>
        <dbReference type="Google" id="ProtNLM"/>
    </source>
</evidence>
<organism evidence="5 6">
    <name type="scientific">Pocillopora damicornis</name>
    <name type="common">Cauliflower coral</name>
    <name type="synonym">Millepora damicornis</name>
    <dbReference type="NCBI Taxonomy" id="46731"/>
    <lineage>
        <taxon>Eukaryota</taxon>
        <taxon>Metazoa</taxon>
        <taxon>Cnidaria</taxon>
        <taxon>Anthozoa</taxon>
        <taxon>Hexacorallia</taxon>
        <taxon>Scleractinia</taxon>
        <taxon>Astrocoeniina</taxon>
        <taxon>Pocilloporidae</taxon>
        <taxon>Pocillopora</taxon>
    </lineage>
</organism>
<dbReference type="STRING" id="46731.A0A3M6TZ57"/>
<dbReference type="PROSITE" id="PS50055">
    <property type="entry name" value="TYR_PHOSPHATASE_PTP"/>
    <property type="match status" value="2"/>
</dbReference>
<dbReference type="InterPro" id="IPR003595">
    <property type="entry name" value="Tyr_Pase_cat"/>
</dbReference>
<dbReference type="SMART" id="SM00404">
    <property type="entry name" value="PTPc_motif"/>
    <property type="match status" value="2"/>
</dbReference>
<evidence type="ECO:0000259" key="3">
    <source>
        <dbReference type="PROSITE" id="PS50055"/>
    </source>
</evidence>
<dbReference type="AlphaFoldDB" id="A0A3M6TZ57"/>
<dbReference type="SMART" id="SM00194">
    <property type="entry name" value="PTPc"/>
    <property type="match status" value="2"/>
</dbReference>
<name>A0A3M6TZ57_POCDA</name>
<comment type="caution">
    <text evidence="5">The sequence shown here is derived from an EMBL/GenBank/DDBJ whole genome shotgun (WGS) entry which is preliminary data.</text>
</comment>
<keyword evidence="2" id="KW-0812">Transmembrane</keyword>
<keyword evidence="2" id="KW-1133">Transmembrane helix</keyword>
<evidence type="ECO:0000256" key="2">
    <source>
        <dbReference type="SAM" id="Phobius"/>
    </source>
</evidence>
<dbReference type="FunFam" id="3.90.190.10:FF:000021">
    <property type="entry name" value="Receptor-type tyrosine-protein phosphatase alpha"/>
    <property type="match status" value="1"/>
</dbReference>
<dbReference type="Gene3D" id="3.90.190.10">
    <property type="entry name" value="Protein tyrosine phosphatase superfamily"/>
    <property type="match status" value="2"/>
</dbReference>
<dbReference type="InterPro" id="IPR000242">
    <property type="entry name" value="PTP_cat"/>
</dbReference>
<dbReference type="InterPro" id="IPR050348">
    <property type="entry name" value="Protein-Tyr_Phosphatase"/>
</dbReference>
<sequence>MELTDGQDQGKSSDPKYAKVTRKYEDRVAGEPYVTAEFANNNEKRTSFPVGDGKYYSTEGVTDAKRKRREVVEKFLNGKLDDGAKYVAFQRSFDKEGDYESEGFVDFETNKDHTVTIVVVVVLIVIITACIAVGIFVYRRRQSSPRNGEEEMALRPQKRGRTLSKRILGRGSGAFDNPAHNPGEAVPVEEFEEHVRRLHANGDLLFSQEYGALKPQAEFTWNATLAQENRHKNRYNNVVAYDHSRVKLSHIQGVPGSDYINANFLEGYQKKRAYIASQGPLPETEDDFWRMIWEQDSKIIVMVTNLEERGRIKCHQYWPSEGGKAYGDIQVTLMQIVELSDFTIRTFTLKKANSRSERTLHQYHYTVWPDHGVPSCPTSLLTFVKKASGANPADAGPMVVHCSAGVGRTGTFIVVDAMLQSIAAEKTVDVFGYVMTLRRDRNIMVQVEEQYVFIHEVLLEAIHSGYTEIRANDLRSHMKLLMQVSPSTGQTEMDEEFIRLGRGNTPQTKFQAANMGYNKTKNRYANVLAFDDTRVKLSMITGIEGSDYINANFIDGYMTRRAFIATQAPIPDTIPDFWRMIWEQESSTIVMLSKETESGKVKVHRYWPAKQPANIGTLVVEMTNEMVYEDYTMREIKLTNTKESASRVVRQYHYTGWPDVGSPESGTGLIDLIGQVQRWQQNSGNTTITVHCSAGVGRTGVFCALSILIERLKSEGVVDVFQTVKQLRAQRPAMVQTKDQYEFIYSALSEYLDSFDAYSNFE</sequence>
<dbReference type="FunFam" id="3.90.190.10:FF:000088">
    <property type="entry name" value="Receptor protein-tyrosine phosphatase LAR"/>
    <property type="match status" value="1"/>
</dbReference>
<dbReference type="GO" id="GO:0004725">
    <property type="term" value="F:protein tyrosine phosphatase activity"/>
    <property type="evidence" value="ECO:0007669"/>
    <property type="project" value="InterPro"/>
</dbReference>
<dbReference type="PROSITE" id="PS50056">
    <property type="entry name" value="TYR_PHOSPHATASE_2"/>
    <property type="match status" value="2"/>
</dbReference>
<feature type="compositionally biased region" description="Basic and acidic residues" evidence="1">
    <location>
        <begin position="11"/>
        <end position="23"/>
    </location>
</feature>
<feature type="region of interest" description="Disordered" evidence="1">
    <location>
        <begin position="1"/>
        <end position="23"/>
    </location>
</feature>
<keyword evidence="6" id="KW-1185">Reference proteome</keyword>
<dbReference type="PANTHER" id="PTHR19134">
    <property type="entry name" value="RECEPTOR-TYPE TYROSINE-PROTEIN PHOSPHATASE"/>
    <property type="match status" value="1"/>
</dbReference>
<dbReference type="Pfam" id="PF00102">
    <property type="entry name" value="Y_phosphatase"/>
    <property type="match status" value="2"/>
</dbReference>
<evidence type="ECO:0000313" key="6">
    <source>
        <dbReference type="Proteomes" id="UP000275408"/>
    </source>
</evidence>
<dbReference type="PRINTS" id="PR00700">
    <property type="entry name" value="PRTYPHPHTASE"/>
</dbReference>
<evidence type="ECO:0000256" key="1">
    <source>
        <dbReference type="SAM" id="MobiDB-lite"/>
    </source>
</evidence>
<dbReference type="InterPro" id="IPR029021">
    <property type="entry name" value="Prot-tyrosine_phosphatase-like"/>
</dbReference>
<feature type="domain" description="Tyrosine-protein phosphatase" evidence="3">
    <location>
        <begin position="493"/>
        <end position="751"/>
    </location>
</feature>
<feature type="domain" description="Tyrosine specific protein phosphatases" evidence="4">
    <location>
        <begin position="667"/>
        <end position="742"/>
    </location>
</feature>
<dbReference type="InterPro" id="IPR000387">
    <property type="entry name" value="Tyr_Pase_dom"/>
</dbReference>
<dbReference type="PROSITE" id="PS00383">
    <property type="entry name" value="TYR_PHOSPHATASE_1"/>
    <property type="match status" value="2"/>
</dbReference>